<dbReference type="InterPro" id="IPR050287">
    <property type="entry name" value="MTA/SAH_deaminase"/>
</dbReference>
<proteinExistence type="predicted"/>
<dbReference type="InterPro" id="IPR006680">
    <property type="entry name" value="Amidohydro-rel"/>
</dbReference>
<dbReference type="Proteomes" id="UP001203852">
    <property type="component" value="Unassembled WGS sequence"/>
</dbReference>
<dbReference type="InterPro" id="IPR011059">
    <property type="entry name" value="Metal-dep_hydrolase_composite"/>
</dbReference>
<dbReference type="EMBL" id="MU404350">
    <property type="protein sequence ID" value="KAI1618281.1"/>
    <property type="molecule type" value="Genomic_DNA"/>
</dbReference>
<evidence type="ECO:0000313" key="4">
    <source>
        <dbReference type="Proteomes" id="UP001203852"/>
    </source>
</evidence>
<reference evidence="3" key="1">
    <citation type="journal article" date="2022" name="bioRxiv">
        <title>Deciphering the potential niche of two novel black yeast fungi from a biological soil crust based on their genomes, phenotypes, and melanin regulation.</title>
        <authorList>
            <consortium name="DOE Joint Genome Institute"/>
            <person name="Carr E.C."/>
            <person name="Barton Q."/>
            <person name="Grambo S."/>
            <person name="Sullivan M."/>
            <person name="Renfro C.M."/>
            <person name="Kuo A."/>
            <person name="Pangilinan J."/>
            <person name="Lipzen A."/>
            <person name="Keymanesh K."/>
            <person name="Savage E."/>
            <person name="Barry K."/>
            <person name="Grigoriev I.V."/>
            <person name="Riekhof W.R."/>
            <person name="Harris S.S."/>
        </authorList>
    </citation>
    <scope>NUCLEOTIDE SEQUENCE</scope>
    <source>
        <strain evidence="3">JF 03-4F</strain>
    </source>
</reference>
<evidence type="ECO:0000259" key="2">
    <source>
        <dbReference type="Pfam" id="PF01979"/>
    </source>
</evidence>
<protein>
    <recommendedName>
        <fullName evidence="2">Amidohydrolase-related domain-containing protein</fullName>
    </recommendedName>
</protein>
<dbReference type="SUPFAM" id="SSF51556">
    <property type="entry name" value="Metallo-dependent hydrolases"/>
    <property type="match status" value="1"/>
</dbReference>
<name>A0AAN6E549_9EURO</name>
<keyword evidence="1" id="KW-0378">Hydrolase</keyword>
<dbReference type="Pfam" id="PF01979">
    <property type="entry name" value="Amidohydro_1"/>
    <property type="match status" value="2"/>
</dbReference>
<evidence type="ECO:0000256" key="1">
    <source>
        <dbReference type="ARBA" id="ARBA00022801"/>
    </source>
</evidence>
<feature type="domain" description="Amidohydrolase-related" evidence="2">
    <location>
        <begin position="333"/>
        <end position="456"/>
    </location>
</feature>
<comment type="caution">
    <text evidence="3">The sequence shown here is derived from an EMBL/GenBank/DDBJ whole genome shotgun (WGS) entry which is preliminary data.</text>
</comment>
<evidence type="ECO:0000313" key="3">
    <source>
        <dbReference type="EMBL" id="KAI1618281.1"/>
    </source>
</evidence>
<dbReference type="InterPro" id="IPR032466">
    <property type="entry name" value="Metal_Hydrolase"/>
</dbReference>
<sequence>MASTGKYILLREGTVLTHSTDDHVIPLYDTDILVHDDTIVNIGKAIDAPDAHTEVIECRGKIVSPGFVDTHHHIWQTQLKGRHADQGLVAYMVSGNIMSFVFKPEDAYWGQLSGCLEAINAGTTLVMDHAHIAYTPEHATAALSATLASGIRSILAYTNPLRMSQWDQSCCVPDQDLLPQWAMSQLRDWVGKYNHNNGGSHSSDKVAPTVEVGMGFDLWFLPKDVVLPMLTELGEKGLRVLTTHVGCNAFQGLQSPIPMFSSYGLLQHPHPPSNETTALPFLLLSHCSGIPEDDLALLASTGTPISSTPDTESHMGMGYPVSLHSSLRDSKTANVSIGVDLHTNNPASIPLQARALLQLTRLEHNSCLLAKDTFPAWDVRSSSEEVFNLATIRGARCLGLEGQVGSIAEGKKADLVVFDAKGSVGMLAAAEHDPVTAIIRFSESADIETVLINGDVRKRNGKLVDVAVSRDGIVGKDVGGETHAMKWSDVAEEVRRSQRDIQARIDGLSLDQGRKTLLGMFHVDQGNLVDAL</sequence>
<organism evidence="3 4">
    <name type="scientific">Exophiala viscosa</name>
    <dbReference type="NCBI Taxonomy" id="2486360"/>
    <lineage>
        <taxon>Eukaryota</taxon>
        <taxon>Fungi</taxon>
        <taxon>Dikarya</taxon>
        <taxon>Ascomycota</taxon>
        <taxon>Pezizomycotina</taxon>
        <taxon>Eurotiomycetes</taxon>
        <taxon>Chaetothyriomycetidae</taxon>
        <taxon>Chaetothyriales</taxon>
        <taxon>Herpotrichiellaceae</taxon>
        <taxon>Exophiala</taxon>
    </lineage>
</organism>
<keyword evidence="4" id="KW-1185">Reference proteome</keyword>
<accession>A0AAN6E549</accession>
<gene>
    <name evidence="3" type="ORF">EDD36DRAFT_26272</name>
</gene>
<dbReference type="Gene3D" id="3.20.20.140">
    <property type="entry name" value="Metal-dependent hydrolases"/>
    <property type="match status" value="1"/>
</dbReference>
<feature type="domain" description="Amidohydrolase-related" evidence="2">
    <location>
        <begin position="62"/>
        <end position="162"/>
    </location>
</feature>
<dbReference type="PANTHER" id="PTHR43794:SF11">
    <property type="entry name" value="AMIDOHYDROLASE-RELATED DOMAIN-CONTAINING PROTEIN"/>
    <property type="match status" value="1"/>
</dbReference>
<dbReference type="PANTHER" id="PTHR43794">
    <property type="entry name" value="AMINOHYDROLASE SSNA-RELATED"/>
    <property type="match status" value="1"/>
</dbReference>
<dbReference type="Gene3D" id="2.30.40.10">
    <property type="entry name" value="Urease, subunit C, domain 1"/>
    <property type="match status" value="1"/>
</dbReference>
<dbReference type="SUPFAM" id="SSF51338">
    <property type="entry name" value="Composite domain of metallo-dependent hydrolases"/>
    <property type="match status" value="2"/>
</dbReference>
<dbReference type="AlphaFoldDB" id="A0AAN6E549"/>
<dbReference type="GO" id="GO:0016810">
    <property type="term" value="F:hydrolase activity, acting on carbon-nitrogen (but not peptide) bonds"/>
    <property type="evidence" value="ECO:0007669"/>
    <property type="project" value="InterPro"/>
</dbReference>